<evidence type="ECO:0000313" key="2">
    <source>
        <dbReference type="EMBL" id="KAJ5151028.1"/>
    </source>
</evidence>
<reference evidence="2" key="2">
    <citation type="journal article" date="2023" name="IMA Fungus">
        <title>Comparative genomic study of the Penicillium genus elucidates a diverse pangenome and 15 lateral gene transfer events.</title>
        <authorList>
            <person name="Petersen C."/>
            <person name="Sorensen T."/>
            <person name="Nielsen M.R."/>
            <person name="Sondergaard T.E."/>
            <person name="Sorensen J.L."/>
            <person name="Fitzpatrick D.A."/>
            <person name="Frisvad J.C."/>
            <person name="Nielsen K.L."/>
        </authorList>
    </citation>
    <scope>NUCLEOTIDE SEQUENCE</scope>
    <source>
        <strain evidence="2">IBT 26290</strain>
    </source>
</reference>
<gene>
    <name evidence="2" type="ORF">N7482_010280</name>
</gene>
<dbReference type="GeneID" id="81431580"/>
<dbReference type="OrthoDB" id="3026777at2759"/>
<reference evidence="2" key="1">
    <citation type="submission" date="2022-11" db="EMBL/GenBank/DDBJ databases">
        <authorList>
            <person name="Petersen C."/>
        </authorList>
    </citation>
    <scope>NUCLEOTIDE SEQUENCE</scope>
    <source>
        <strain evidence="2">IBT 26290</strain>
    </source>
</reference>
<keyword evidence="1" id="KW-1133">Transmembrane helix</keyword>
<dbReference type="AlphaFoldDB" id="A0A9W9LE64"/>
<evidence type="ECO:0000256" key="1">
    <source>
        <dbReference type="SAM" id="Phobius"/>
    </source>
</evidence>
<feature type="transmembrane region" description="Helical" evidence="1">
    <location>
        <begin position="20"/>
        <end position="39"/>
    </location>
</feature>
<proteinExistence type="predicted"/>
<protein>
    <submittedName>
        <fullName evidence="2">Uncharacterized protein</fullName>
    </submittedName>
</protein>
<sequence length="151" mass="16268">MEELEHCSGDENAQADVSRLMIYCQLTAGILSAITAPNLGSLSETIGPKPALSCSTIGVLLCNAMMLLILQHPDFIDLRWVLIGYAIEGLGGIGVAVLHDGPIETARARSFTPLHAGMHFLVASMNSFEGVYWVSFCAYLPLTLAFIFILP</sequence>
<keyword evidence="1" id="KW-0812">Transmembrane</keyword>
<organism evidence="2 3">
    <name type="scientific">Penicillium canariense</name>
    <dbReference type="NCBI Taxonomy" id="189055"/>
    <lineage>
        <taxon>Eukaryota</taxon>
        <taxon>Fungi</taxon>
        <taxon>Dikarya</taxon>
        <taxon>Ascomycota</taxon>
        <taxon>Pezizomycotina</taxon>
        <taxon>Eurotiomycetes</taxon>
        <taxon>Eurotiomycetidae</taxon>
        <taxon>Eurotiales</taxon>
        <taxon>Aspergillaceae</taxon>
        <taxon>Penicillium</taxon>
    </lineage>
</organism>
<dbReference type="RefSeq" id="XP_056538361.1">
    <property type="nucleotide sequence ID" value="XM_056692404.1"/>
</dbReference>
<evidence type="ECO:0000313" key="3">
    <source>
        <dbReference type="Proteomes" id="UP001149163"/>
    </source>
</evidence>
<name>A0A9W9LE64_9EURO</name>
<accession>A0A9W9LE64</accession>
<dbReference type="EMBL" id="JAPQKN010000008">
    <property type="protein sequence ID" value="KAJ5151028.1"/>
    <property type="molecule type" value="Genomic_DNA"/>
</dbReference>
<feature type="transmembrane region" description="Helical" evidence="1">
    <location>
        <begin position="130"/>
        <end position="150"/>
    </location>
</feature>
<keyword evidence="1" id="KW-0472">Membrane</keyword>
<comment type="caution">
    <text evidence="2">The sequence shown here is derived from an EMBL/GenBank/DDBJ whole genome shotgun (WGS) entry which is preliminary data.</text>
</comment>
<keyword evidence="3" id="KW-1185">Reference proteome</keyword>
<dbReference type="Proteomes" id="UP001149163">
    <property type="component" value="Unassembled WGS sequence"/>
</dbReference>
<feature type="transmembrane region" description="Helical" evidence="1">
    <location>
        <begin position="51"/>
        <end position="70"/>
    </location>
</feature>